<dbReference type="PROSITE" id="PS00678">
    <property type="entry name" value="WD_REPEATS_1"/>
    <property type="match status" value="4"/>
</dbReference>
<evidence type="ECO:0000256" key="2">
    <source>
        <dbReference type="ARBA" id="ARBA00022737"/>
    </source>
</evidence>
<dbReference type="SMART" id="SM00320">
    <property type="entry name" value="WD40"/>
    <property type="match status" value="14"/>
</dbReference>
<evidence type="ECO:0000313" key="4">
    <source>
        <dbReference type="EMBL" id="BAY53573.1"/>
    </source>
</evidence>
<feature type="repeat" description="WD" evidence="3">
    <location>
        <begin position="832"/>
        <end position="866"/>
    </location>
</feature>
<dbReference type="Pfam" id="PF00400">
    <property type="entry name" value="WD40"/>
    <property type="match status" value="14"/>
</dbReference>
<dbReference type="Pfam" id="PF14516">
    <property type="entry name" value="AAA_35"/>
    <property type="match status" value="1"/>
</dbReference>
<feature type="repeat" description="WD" evidence="3">
    <location>
        <begin position="628"/>
        <end position="662"/>
    </location>
</feature>
<dbReference type="PANTHER" id="PTHR22847">
    <property type="entry name" value="WD40 REPEAT PROTEIN"/>
    <property type="match status" value="1"/>
</dbReference>
<evidence type="ECO:0000256" key="1">
    <source>
        <dbReference type="ARBA" id="ARBA00022574"/>
    </source>
</evidence>
<dbReference type="CDD" id="cd00200">
    <property type="entry name" value="WD40"/>
    <property type="match status" value="3"/>
</dbReference>
<dbReference type="InterPro" id="IPR015943">
    <property type="entry name" value="WD40/YVTN_repeat-like_dom_sf"/>
</dbReference>
<dbReference type="AlphaFoldDB" id="A0A1Z4JA36"/>
<protein>
    <submittedName>
        <fullName evidence="4">YD repeat protein</fullName>
    </submittedName>
</protein>
<dbReference type="Gene3D" id="3.40.50.300">
    <property type="entry name" value="P-loop containing nucleotide triphosphate hydrolases"/>
    <property type="match status" value="1"/>
</dbReference>
<keyword evidence="2" id="KW-0677">Repeat</keyword>
<dbReference type="InterPro" id="IPR027417">
    <property type="entry name" value="P-loop_NTPase"/>
</dbReference>
<dbReference type="InterPro" id="IPR019775">
    <property type="entry name" value="WD40_repeat_CS"/>
</dbReference>
<dbReference type="PROSITE" id="PS50294">
    <property type="entry name" value="WD_REPEATS_REGION"/>
    <property type="match status" value="12"/>
</dbReference>
<feature type="repeat" description="WD" evidence="3">
    <location>
        <begin position="920"/>
        <end position="954"/>
    </location>
</feature>
<dbReference type="PANTHER" id="PTHR22847:SF637">
    <property type="entry name" value="WD REPEAT DOMAIN 5B"/>
    <property type="match status" value="1"/>
</dbReference>
<feature type="repeat" description="WD" evidence="3">
    <location>
        <begin position="791"/>
        <end position="823"/>
    </location>
</feature>
<dbReference type="InterPro" id="IPR001680">
    <property type="entry name" value="WD40_rpt"/>
</dbReference>
<dbReference type="EMBL" id="AP018203">
    <property type="protein sequence ID" value="BAY53573.1"/>
    <property type="molecule type" value="Genomic_DNA"/>
</dbReference>
<sequence>MITSEHPKPVYQVGGSLPPRSTSYVYRQADQDLFQALRNQEFCYVLNARQMGKSSLRVQTALRLQAEGVSCVTIDLTEIGTQQITIEQWYATIAAFLVRRFQLDIHLSQWWESHAHLSRVNRLGEFIEIVLLTQVQDPIVIFIDEVDSVLGLNFPSDDFFALIRTCFNKRTDNPAYQRLTFCLIGVTTPSDLIADRARTPFNIGQAITLQGFQLTESTPLLCGLLNFPDPEMILRHILDWTDGQPFLTQKLCNLVQNTLLEHPEEASPAWIDQLVQTHLLQHWESQDEPEHLRTIRDRLLLREEWAGRLLGLYQQVLQNRGIACDDSLEQTELLLSGLVKKQQGTLQVKNRIYREVFTLEWVNQHLSRLRPYAEAFNAWMVSQQTDDSRLLRGQALADAQQWSQGKHLSDLDYWFLSSSEQCDRREMQQALEATQAREIQSRLLQERKVVKLQQTLLGSLAVLSTIAIGISGFALHQYQESKLSQIRALASSSEGLFASNRQLDAMINAIEAERHLRKLQQVDPQTLTKVEAALRQAVYATNETNRLIGHQGSVLTVAISPDSQVIATGSNDKTVKLWSQDGTLLKTLKHTATVHRVAFSPDSSRVVTGGLDGTVNLWNINGTPLKTIQAHQSPAWGVAFSADGQTIASASADKTVKVWTVDGKLRSTLTGHAKAVWGVAFSPDGQTIASAGVDRVIKLWNLKGQELKTLKGHRAAVWEVTFCPQTNLIVSVSGDRTAKLWSRDGKLVRTLQGERPMIGVACSANGQFIATSGTDNFVSLWKPDGTLVRHLKQHNAVIRSVALSADGLMAASASDDGTVKLWQRNQSLLRPLNGHQDVIWEVATSPNGKLIATVSGDGTLKLWNMNGTLIQTIQGREAGFRSVAFSQDSRILVTGDMNRTVQLWKVNDSKQFSLQRLRTLTGHEASVYAVAMSPDGQTIASAGDDKTIRLWTIEGKPLHRFIAHQERIWKLTFNPQGNMLVSASEDGTAKLWTTKGQQIATLPGQGAIWGAAIRAQGDMIASVSRDDMLRLWRPDGSLIKSIPGQSRGLTRVAFSPDHQMIATAGVDNTVKLWSITGELLRTLPGHRGIVISLAFSADSRHLISGDDDGQVILWDLHAIRVLNPFAYACDWVKDYLRTNPEVHDRRNLCQQ</sequence>
<organism evidence="4 5">
    <name type="scientific">Leptolyngbya boryana NIES-2135</name>
    <dbReference type="NCBI Taxonomy" id="1973484"/>
    <lineage>
        <taxon>Bacteria</taxon>
        <taxon>Bacillati</taxon>
        <taxon>Cyanobacteriota</taxon>
        <taxon>Cyanophyceae</taxon>
        <taxon>Leptolyngbyales</taxon>
        <taxon>Leptolyngbyaceae</taxon>
        <taxon>Leptolyngbya group</taxon>
        <taxon>Leptolyngbya</taxon>
    </lineage>
</organism>
<feature type="repeat" description="WD" evidence="3">
    <location>
        <begin position="1083"/>
        <end position="1116"/>
    </location>
</feature>
<feature type="repeat" description="WD" evidence="3">
    <location>
        <begin position="961"/>
        <end position="1002"/>
    </location>
</feature>
<feature type="repeat" description="WD" evidence="3">
    <location>
        <begin position="1042"/>
        <end position="1075"/>
    </location>
</feature>
<feature type="repeat" description="WD" evidence="3">
    <location>
        <begin position="587"/>
        <end position="621"/>
    </location>
</feature>
<feature type="repeat" description="WD" evidence="3">
    <location>
        <begin position="873"/>
        <end position="914"/>
    </location>
</feature>
<feature type="repeat" description="WD" evidence="3">
    <location>
        <begin position="669"/>
        <end position="710"/>
    </location>
</feature>
<keyword evidence="5" id="KW-1185">Reference proteome</keyword>
<accession>A0A1Z4JA36</accession>
<dbReference type="InterPro" id="IPR020472">
    <property type="entry name" value="WD40_PAC1"/>
</dbReference>
<dbReference type="Proteomes" id="UP000217895">
    <property type="component" value="Chromosome"/>
</dbReference>
<proteinExistence type="predicted"/>
<dbReference type="Gene3D" id="2.130.10.10">
    <property type="entry name" value="YVTN repeat-like/Quinoprotein amine dehydrogenase"/>
    <property type="match status" value="3"/>
</dbReference>
<dbReference type="InterPro" id="IPR036322">
    <property type="entry name" value="WD40_repeat_dom_sf"/>
</dbReference>
<dbReference type="SUPFAM" id="SSF52540">
    <property type="entry name" value="P-loop containing nucleoside triphosphate hydrolases"/>
    <property type="match status" value="1"/>
</dbReference>
<gene>
    <name evidence="4" type="ORF">NIES2135_03790</name>
</gene>
<feature type="repeat" description="WD" evidence="3">
    <location>
        <begin position="547"/>
        <end position="579"/>
    </location>
</feature>
<reference evidence="4 5" key="1">
    <citation type="submission" date="2017-06" db="EMBL/GenBank/DDBJ databases">
        <title>Genome sequencing of cyanobaciteial culture collection at National Institute for Environmental Studies (NIES).</title>
        <authorList>
            <person name="Hirose Y."/>
            <person name="Shimura Y."/>
            <person name="Fujisawa T."/>
            <person name="Nakamura Y."/>
            <person name="Kawachi M."/>
        </authorList>
    </citation>
    <scope>NUCLEOTIDE SEQUENCE [LARGE SCALE GENOMIC DNA]</scope>
    <source>
        <strain evidence="4 5">NIES-2135</strain>
    </source>
</reference>
<name>A0A1Z4JA36_LEPBY</name>
<feature type="repeat" description="WD" evidence="3">
    <location>
        <begin position="710"/>
        <end position="742"/>
    </location>
</feature>
<dbReference type="PRINTS" id="PR00320">
    <property type="entry name" value="GPROTEINBRPT"/>
</dbReference>
<dbReference type="PROSITE" id="PS50082">
    <property type="entry name" value="WD_REPEATS_2"/>
    <property type="match status" value="12"/>
</dbReference>
<evidence type="ECO:0000313" key="5">
    <source>
        <dbReference type="Proteomes" id="UP000217895"/>
    </source>
</evidence>
<evidence type="ECO:0000256" key="3">
    <source>
        <dbReference type="PROSITE-ProRule" id="PRU00221"/>
    </source>
</evidence>
<dbReference type="SUPFAM" id="SSF50978">
    <property type="entry name" value="WD40 repeat-like"/>
    <property type="match status" value="2"/>
</dbReference>
<keyword evidence="1 3" id="KW-0853">WD repeat</keyword>